<dbReference type="CDD" id="cd00448">
    <property type="entry name" value="YjgF_YER057c_UK114_family"/>
    <property type="match status" value="1"/>
</dbReference>
<dbReference type="RefSeq" id="WP_055633104.1">
    <property type="nucleotide sequence ID" value="NZ_JBIRRP010000007.1"/>
</dbReference>
<evidence type="ECO:0008006" key="4">
    <source>
        <dbReference type="Google" id="ProtNLM"/>
    </source>
</evidence>
<dbReference type="Proteomes" id="UP000052982">
    <property type="component" value="Unassembled WGS sequence"/>
</dbReference>
<protein>
    <recommendedName>
        <fullName evidence="4">Reactive intermediate/imine deaminase</fullName>
    </recommendedName>
</protein>
<dbReference type="Gene3D" id="3.30.1330.40">
    <property type="entry name" value="RutC-like"/>
    <property type="match status" value="1"/>
</dbReference>
<sequence>MTKRVIQNGSSIGPYSQAVVVGDTCYVAGTGGFLPGTSQLVEGGTEAEIHQTMKNLQGVIDEAGYQMSDIVTVTAFLRDIDDWPLFNTIYSDYFSPEAAPARAVVGVADLPAGANVEITCVAHRQDAVR</sequence>
<gene>
    <name evidence="2" type="ORF">AQJ64_00995</name>
</gene>
<dbReference type="OrthoDB" id="8684161at2"/>
<evidence type="ECO:0000256" key="1">
    <source>
        <dbReference type="ARBA" id="ARBA00010552"/>
    </source>
</evidence>
<dbReference type="AlphaFoldDB" id="A0A101TBD2"/>
<accession>A0A101TBD2</accession>
<evidence type="ECO:0000313" key="3">
    <source>
        <dbReference type="Proteomes" id="UP000052982"/>
    </source>
</evidence>
<dbReference type="InterPro" id="IPR035959">
    <property type="entry name" value="RutC-like_sf"/>
</dbReference>
<name>A0A101TBD2_9ACTN</name>
<dbReference type="GO" id="GO:0019239">
    <property type="term" value="F:deaminase activity"/>
    <property type="evidence" value="ECO:0007669"/>
    <property type="project" value="TreeGrafter"/>
</dbReference>
<dbReference type="SUPFAM" id="SSF55298">
    <property type="entry name" value="YjgF-like"/>
    <property type="match status" value="1"/>
</dbReference>
<dbReference type="FunFam" id="3.30.1330.40:FF:000001">
    <property type="entry name" value="L-PSP family endoribonuclease"/>
    <property type="match status" value="1"/>
</dbReference>
<dbReference type="InterPro" id="IPR006056">
    <property type="entry name" value="RidA"/>
</dbReference>
<dbReference type="STRING" id="1943.AQJ64_00995"/>
<dbReference type="PANTHER" id="PTHR11803">
    <property type="entry name" value="2-IMINOBUTANOATE/2-IMINOPROPANOATE DEAMINASE RIDA"/>
    <property type="match status" value="1"/>
</dbReference>
<dbReference type="InterPro" id="IPR006175">
    <property type="entry name" value="YjgF/YER057c/UK114"/>
</dbReference>
<dbReference type="PROSITE" id="PS01094">
    <property type="entry name" value="UPF0076"/>
    <property type="match status" value="1"/>
</dbReference>
<dbReference type="NCBIfam" id="TIGR00004">
    <property type="entry name" value="Rid family detoxifying hydrolase"/>
    <property type="match status" value="1"/>
</dbReference>
<proteinExistence type="inferred from homology"/>
<reference evidence="2 3" key="1">
    <citation type="submission" date="2015-10" db="EMBL/GenBank/DDBJ databases">
        <title>Draft genome sequence of Streptomyces griseoruber DSM 40281, type strain for the species Streptomyces griseoruber.</title>
        <authorList>
            <person name="Ruckert C."/>
            <person name="Winkler A."/>
            <person name="Kalinowski J."/>
            <person name="Kampfer P."/>
            <person name="Glaeser S."/>
        </authorList>
    </citation>
    <scope>NUCLEOTIDE SEQUENCE [LARGE SCALE GENOMIC DNA]</scope>
    <source>
        <strain evidence="2 3">DSM 40281</strain>
    </source>
</reference>
<dbReference type="PANTHER" id="PTHR11803:SF58">
    <property type="entry name" value="PROTEIN HMF1-RELATED"/>
    <property type="match status" value="1"/>
</dbReference>
<comment type="caution">
    <text evidence="2">The sequence shown here is derived from an EMBL/GenBank/DDBJ whole genome shotgun (WGS) entry which is preliminary data.</text>
</comment>
<dbReference type="GO" id="GO:0005829">
    <property type="term" value="C:cytosol"/>
    <property type="evidence" value="ECO:0007669"/>
    <property type="project" value="TreeGrafter"/>
</dbReference>
<dbReference type="Pfam" id="PF01042">
    <property type="entry name" value="Ribonuc_L-PSP"/>
    <property type="match status" value="1"/>
</dbReference>
<dbReference type="InterPro" id="IPR019897">
    <property type="entry name" value="RidA_CS"/>
</dbReference>
<comment type="similarity">
    <text evidence="1">Belongs to the RutC family.</text>
</comment>
<keyword evidence="3" id="KW-1185">Reference proteome</keyword>
<dbReference type="EMBL" id="LMWW01000001">
    <property type="protein sequence ID" value="KUN89283.1"/>
    <property type="molecule type" value="Genomic_DNA"/>
</dbReference>
<organism evidence="2 3">
    <name type="scientific">Streptomyces griseoruber</name>
    <dbReference type="NCBI Taxonomy" id="1943"/>
    <lineage>
        <taxon>Bacteria</taxon>
        <taxon>Bacillati</taxon>
        <taxon>Actinomycetota</taxon>
        <taxon>Actinomycetes</taxon>
        <taxon>Kitasatosporales</taxon>
        <taxon>Streptomycetaceae</taxon>
        <taxon>Streptomyces</taxon>
    </lineage>
</organism>
<evidence type="ECO:0000313" key="2">
    <source>
        <dbReference type="EMBL" id="KUN89283.1"/>
    </source>
</evidence>